<protein>
    <recommendedName>
        <fullName evidence="3">Glycosyltransferase subfamily 4-like N-terminal domain-containing protein</fullName>
    </recommendedName>
</protein>
<gene>
    <name evidence="1" type="ORF">HMPREF0658_0751</name>
</gene>
<evidence type="ECO:0008006" key="3">
    <source>
        <dbReference type="Google" id="ProtNLM"/>
    </source>
</evidence>
<dbReference type="EMBL" id="AEEI01000026">
    <property type="protein sequence ID" value="EFM02246.1"/>
    <property type="molecule type" value="Genomic_DNA"/>
</dbReference>
<dbReference type="AlphaFoldDB" id="E0NRF0"/>
<evidence type="ECO:0000313" key="1">
    <source>
        <dbReference type="EMBL" id="EFM02246.1"/>
    </source>
</evidence>
<reference evidence="1" key="1">
    <citation type="submission" date="2010-07" db="EMBL/GenBank/DDBJ databases">
        <authorList>
            <person name="Muzny D."/>
            <person name="Qin X."/>
            <person name="Deng J."/>
            <person name="Jiang H."/>
            <person name="Liu Y."/>
            <person name="Qu J."/>
            <person name="Song X.-Z."/>
            <person name="Zhang L."/>
            <person name="Thornton R."/>
            <person name="Coyle M."/>
            <person name="Francisco L."/>
            <person name="Jackson L."/>
            <person name="Javaid M."/>
            <person name="Korchina V."/>
            <person name="Kovar C."/>
            <person name="Mata R."/>
            <person name="Mathew T."/>
            <person name="Ngo R."/>
            <person name="Nguyen L."/>
            <person name="Nguyen N."/>
            <person name="Okwuonu G."/>
            <person name="Ongeri F."/>
            <person name="Pham C."/>
            <person name="Simmons D."/>
            <person name="Wilczek-Boney K."/>
            <person name="Hale W."/>
            <person name="Jakkamsetti A."/>
            <person name="Pham P."/>
            <person name="Ruth R."/>
            <person name="San Lucas F."/>
            <person name="Warren J."/>
            <person name="Zhang J."/>
            <person name="Zhao Z."/>
            <person name="Zhou C."/>
            <person name="Zhu D."/>
            <person name="Lee S."/>
            <person name="Bess C."/>
            <person name="Blankenburg K."/>
            <person name="Forbes L."/>
            <person name="Fu Q."/>
            <person name="Gubbala S."/>
            <person name="Hirani K."/>
            <person name="Jayaseelan J.C."/>
            <person name="Lara F."/>
            <person name="Munidasa M."/>
            <person name="Palculict T."/>
            <person name="Patil S."/>
            <person name="Pu L.-L."/>
            <person name="Saada N."/>
            <person name="Tang L."/>
            <person name="Weissenberger G."/>
            <person name="Zhu Y."/>
            <person name="Hemphill L."/>
            <person name="Shang Y."/>
            <person name="Youmans B."/>
            <person name="Ayvaz T."/>
            <person name="Ross M."/>
            <person name="Santibanez J."/>
            <person name="Aqrawi P."/>
            <person name="Gross S."/>
            <person name="Joshi V."/>
            <person name="Fowler G."/>
            <person name="Nazareth L."/>
            <person name="Reid J."/>
            <person name="Worley K."/>
            <person name="Petrosino J."/>
            <person name="Highlander S."/>
            <person name="Gibbs R."/>
        </authorList>
    </citation>
    <scope>NUCLEOTIDE SEQUENCE [LARGE SCALE GENOMIC DNA]</scope>
    <source>
        <strain evidence="1">DSM 16973</strain>
    </source>
</reference>
<comment type="caution">
    <text evidence="1">The sequence shown here is derived from an EMBL/GenBank/DDBJ whole genome shotgun (WGS) entry which is preliminary data.</text>
</comment>
<accession>E0NRF0</accession>
<dbReference type="STRING" id="862515.HMPREF0658_0751"/>
<dbReference type="SUPFAM" id="SSF53756">
    <property type="entry name" value="UDP-Glycosyltransferase/glycogen phosphorylase"/>
    <property type="match status" value="1"/>
</dbReference>
<sequence length="393" mass="44943">MTMQAEETLMLQLSRLGGHSGSSIEQHIVTTDNTASIPTKNLFIHYLSGIGHHTFISSFSIKRLYFQILSEVLPDIVHVHGAWDYSIYQIIQYSRQKGFIVVYSPDKGLEPSIISIDFWKKKLPRLIAYQFRAVRKADALLAVSATERKHLEELGWNRRIGHLRLSISPEETNTPQLYSQYLAFYARVLNSNIRRFMTLNAWDAFTALLYAGCRQSDAPNMLSAEYLSRLHSLHSQEWNCLQVFAAAEGVSGQIARGVEMLRLQMPALAPSVLAVLPSSTYRPLFPTGSPVKEDTLCEALASTKKMVENKKLKFAHLSELYIALRYTEYDEDKLMALLHRHRLINFTAGLLQILYEYILLEEGYMPLPPSHNRHADIIRKCLTKTNKYYETSL</sequence>
<name>E0NRF0_9BACT</name>
<dbReference type="Gene3D" id="3.40.50.2000">
    <property type="entry name" value="Glycogen Phosphorylase B"/>
    <property type="match status" value="1"/>
</dbReference>
<keyword evidence="2" id="KW-1185">Reference proteome</keyword>
<evidence type="ECO:0000313" key="2">
    <source>
        <dbReference type="Proteomes" id="UP000004394"/>
    </source>
</evidence>
<dbReference type="BioCyc" id="PMAR862515-HMP:GMOO-764-MONOMER"/>
<proteinExistence type="predicted"/>
<dbReference type="HOGENOM" id="CLU_717386_0_0_10"/>
<organism evidence="1 2">
    <name type="scientific">Hoylesella marshii DSM 16973 = JCM 13450</name>
    <dbReference type="NCBI Taxonomy" id="862515"/>
    <lineage>
        <taxon>Bacteria</taxon>
        <taxon>Pseudomonadati</taxon>
        <taxon>Bacteroidota</taxon>
        <taxon>Bacteroidia</taxon>
        <taxon>Bacteroidales</taxon>
        <taxon>Prevotellaceae</taxon>
        <taxon>Hoylesella</taxon>
    </lineage>
</organism>
<dbReference type="Proteomes" id="UP000004394">
    <property type="component" value="Unassembled WGS sequence"/>
</dbReference>